<sequence>MNLRYEQEELQTQRQPRLNFRDSVETLVDFDESSLEEFLSNYSDAGFNAKDSDTKSLNAPVTSNKISAQASSSSHFGMISDKRAVMTTEDLCDSLKSELDNASVEYGPNSLSIIIATPSEETGTFSDSVASDSDEPEWCSVRRWGSGSDSWSVASSSRRSSLSLDVEPRPNFSLAEIVLQNQNKSPANDVTLSHLPNDCTHLRNRFLVQKRTANHITNNNKGNNYRHTARSVISNDCSSPNNQKASLHSNSSSIEQIANVIHIHHSRSAAVISPAATATQQRTAVTINAASTQNQESVTLKAAGTAAKSVFSSLIGLTKRASGILGTAAIDAFESFSNSQTVATRAKTSLSETPLTAQTGAQEVEEDNEVLQNESAKEQQESASPFGQRRQKEVSFDTSPSSPHLIKSLFKPTQRIIYFIGKASTQKPHSLLISESISPQHVAPLKSLAAEPLESIYDVLQGNSFERAMDEAAILAEEEQEEELARTLLRAKHLGLVFSECGNGAEICCGKTEVAEINVQQQNLKRTVSVSSIATLLIDGQVELTPIPLVFAKVEWMEVEQENFEIA</sequence>
<dbReference type="AlphaFoldDB" id="A0AAD5SVA3"/>
<feature type="compositionally biased region" description="Polar residues" evidence="1">
    <location>
        <begin position="347"/>
        <end position="361"/>
    </location>
</feature>
<feature type="region of interest" description="Disordered" evidence="1">
    <location>
        <begin position="347"/>
        <end position="406"/>
    </location>
</feature>
<accession>A0AAD5SVA3</accession>
<proteinExistence type="predicted"/>
<name>A0AAD5SVA3_9FUNG</name>
<evidence type="ECO:0000256" key="1">
    <source>
        <dbReference type="SAM" id="MobiDB-lite"/>
    </source>
</evidence>
<organism evidence="2 3">
    <name type="scientific">Physocladia obscura</name>
    <dbReference type="NCBI Taxonomy" id="109957"/>
    <lineage>
        <taxon>Eukaryota</taxon>
        <taxon>Fungi</taxon>
        <taxon>Fungi incertae sedis</taxon>
        <taxon>Chytridiomycota</taxon>
        <taxon>Chytridiomycota incertae sedis</taxon>
        <taxon>Chytridiomycetes</taxon>
        <taxon>Chytridiales</taxon>
        <taxon>Chytriomycetaceae</taxon>
        <taxon>Physocladia</taxon>
    </lineage>
</organism>
<keyword evidence="3" id="KW-1185">Reference proteome</keyword>
<dbReference type="Proteomes" id="UP001211907">
    <property type="component" value="Unassembled WGS sequence"/>
</dbReference>
<comment type="caution">
    <text evidence="2">The sequence shown here is derived from an EMBL/GenBank/DDBJ whole genome shotgun (WGS) entry which is preliminary data.</text>
</comment>
<evidence type="ECO:0000313" key="3">
    <source>
        <dbReference type="Proteomes" id="UP001211907"/>
    </source>
</evidence>
<dbReference type="EMBL" id="JADGJH010002219">
    <property type="protein sequence ID" value="KAJ3101492.1"/>
    <property type="molecule type" value="Genomic_DNA"/>
</dbReference>
<evidence type="ECO:0000313" key="2">
    <source>
        <dbReference type="EMBL" id="KAJ3101492.1"/>
    </source>
</evidence>
<gene>
    <name evidence="2" type="ORF">HK100_004527</name>
</gene>
<protein>
    <submittedName>
        <fullName evidence="2">Uncharacterized protein</fullName>
    </submittedName>
</protein>
<reference evidence="2" key="1">
    <citation type="submission" date="2020-05" db="EMBL/GenBank/DDBJ databases">
        <title>Phylogenomic resolution of chytrid fungi.</title>
        <authorList>
            <person name="Stajich J.E."/>
            <person name="Amses K."/>
            <person name="Simmons R."/>
            <person name="Seto K."/>
            <person name="Myers J."/>
            <person name="Bonds A."/>
            <person name="Quandt C.A."/>
            <person name="Barry K."/>
            <person name="Liu P."/>
            <person name="Grigoriev I."/>
            <person name="Longcore J.E."/>
            <person name="James T.Y."/>
        </authorList>
    </citation>
    <scope>NUCLEOTIDE SEQUENCE</scope>
    <source>
        <strain evidence="2">JEL0513</strain>
    </source>
</reference>